<sequence length="112" mass="12335">MRVSITQEKRKAGLLGGKIEWQTSMTITATEEEKAIVSECNLGKFDIVSLPTVSIESEQDLNVDRLISTKTMVTSTNKWHANQMAGEMKAAAAKIKALIEETMADETGEFDL</sequence>
<comment type="caution">
    <text evidence="1">The sequence shown here is derived from an EMBL/GenBank/DDBJ whole genome shotgun (WGS) entry which is preliminary data.</text>
</comment>
<proteinExistence type="predicted"/>
<keyword evidence="2" id="KW-1185">Reference proteome</keyword>
<dbReference type="RefSeq" id="WP_220747229.1">
    <property type="nucleotide sequence ID" value="NZ_BPFH01000001.1"/>
</dbReference>
<evidence type="ECO:0000313" key="1">
    <source>
        <dbReference type="EMBL" id="GIT93710.1"/>
    </source>
</evidence>
<protein>
    <submittedName>
        <fullName evidence="1">Uncharacterized protein</fullName>
    </submittedName>
</protein>
<evidence type="ECO:0000313" key="2">
    <source>
        <dbReference type="Proteomes" id="UP000786693"/>
    </source>
</evidence>
<accession>A0ABQ4NH15</accession>
<gene>
    <name evidence="1" type="ORF">JANAI62_03330</name>
</gene>
<dbReference type="Proteomes" id="UP000786693">
    <property type="component" value="Unassembled WGS sequence"/>
</dbReference>
<organism evidence="1 2">
    <name type="scientific">Jannaschia pagri</name>
    <dbReference type="NCBI Taxonomy" id="2829797"/>
    <lineage>
        <taxon>Bacteria</taxon>
        <taxon>Pseudomonadati</taxon>
        <taxon>Pseudomonadota</taxon>
        <taxon>Alphaproteobacteria</taxon>
        <taxon>Rhodobacterales</taxon>
        <taxon>Roseobacteraceae</taxon>
        <taxon>Jannaschia</taxon>
    </lineage>
</organism>
<name>A0ABQ4NH15_9RHOB</name>
<dbReference type="EMBL" id="BPFH01000001">
    <property type="protein sequence ID" value="GIT93710.1"/>
    <property type="molecule type" value="Genomic_DNA"/>
</dbReference>
<reference evidence="1 2" key="1">
    <citation type="submission" date="2021-05" db="EMBL/GenBank/DDBJ databases">
        <title>Bacteria Genome sequencing.</title>
        <authorList>
            <person name="Takabe Y."/>
            <person name="Nakajima Y."/>
            <person name="Suzuki S."/>
            <person name="Shiozaki T."/>
        </authorList>
    </citation>
    <scope>NUCLEOTIDE SEQUENCE [LARGE SCALE GENOMIC DNA]</scope>
    <source>
        <strain evidence="1 2">AI_62</strain>
    </source>
</reference>